<dbReference type="Gene3D" id="3.30.2350.10">
    <property type="entry name" value="Pseudouridine synthase"/>
    <property type="match status" value="1"/>
</dbReference>
<dbReference type="EC" id="5.4.99.26" evidence="5"/>
<evidence type="ECO:0000313" key="11">
    <source>
        <dbReference type="EMBL" id="MFC3532341.1"/>
    </source>
</evidence>
<dbReference type="EMBL" id="JBHRXN010000026">
    <property type="protein sequence ID" value="MFC3532341.1"/>
    <property type="molecule type" value="Genomic_DNA"/>
</dbReference>
<comment type="catalytic activity">
    <reaction evidence="3">
        <text>uridine(65) in tRNA = pseudouridine(65) in tRNA</text>
        <dbReference type="Rhea" id="RHEA:42536"/>
        <dbReference type="Rhea" id="RHEA-COMP:10103"/>
        <dbReference type="Rhea" id="RHEA-COMP:10104"/>
        <dbReference type="ChEBI" id="CHEBI:65314"/>
        <dbReference type="ChEBI" id="CHEBI:65315"/>
        <dbReference type="EC" id="5.4.99.26"/>
    </reaction>
</comment>
<dbReference type="Pfam" id="PF00849">
    <property type="entry name" value="PseudoU_synth_2"/>
    <property type="match status" value="1"/>
</dbReference>
<evidence type="ECO:0000256" key="5">
    <source>
        <dbReference type="ARBA" id="ARBA00038943"/>
    </source>
</evidence>
<dbReference type="SUPFAM" id="SSF55120">
    <property type="entry name" value="Pseudouridine synthase"/>
    <property type="match status" value="1"/>
</dbReference>
<proteinExistence type="predicted"/>
<keyword evidence="2" id="KW-0413">Isomerase</keyword>
<reference evidence="12" key="1">
    <citation type="journal article" date="2019" name="Int. J. Syst. Evol. Microbiol.">
        <title>The Global Catalogue of Microorganisms (GCM) 10K type strain sequencing project: providing services to taxonomists for standard genome sequencing and annotation.</title>
        <authorList>
            <consortium name="The Broad Institute Genomics Platform"/>
            <consortium name="The Broad Institute Genome Sequencing Center for Infectious Disease"/>
            <person name="Wu L."/>
            <person name="Ma J."/>
        </authorList>
    </citation>
    <scope>NUCLEOTIDE SEQUENCE [LARGE SCALE GENOMIC DNA]</scope>
    <source>
        <strain evidence="12">KCTC 42742</strain>
    </source>
</reference>
<evidence type="ECO:0000313" key="12">
    <source>
        <dbReference type="Proteomes" id="UP001595741"/>
    </source>
</evidence>
<keyword evidence="1" id="KW-0819">tRNA processing</keyword>
<dbReference type="RefSeq" id="WP_386091007.1">
    <property type="nucleotide sequence ID" value="NZ_JBHRXN010000026.1"/>
</dbReference>
<comment type="caution">
    <text evidence="11">The sequence shown here is derived from an EMBL/GenBank/DDBJ whole genome shotgun (WGS) entry which is preliminary data.</text>
</comment>
<dbReference type="PANTHER" id="PTHR21600:SF56">
    <property type="entry name" value="TRNA PSEUDOURIDINE SYNTHASE C"/>
    <property type="match status" value="1"/>
</dbReference>
<dbReference type="PROSITE" id="PS01129">
    <property type="entry name" value="PSI_RLU"/>
    <property type="match status" value="1"/>
</dbReference>
<evidence type="ECO:0000256" key="1">
    <source>
        <dbReference type="ARBA" id="ARBA00022694"/>
    </source>
</evidence>
<dbReference type="PANTHER" id="PTHR21600">
    <property type="entry name" value="MITOCHONDRIAL RNA PSEUDOURIDINE SYNTHASE"/>
    <property type="match status" value="1"/>
</dbReference>
<dbReference type="InterPro" id="IPR050188">
    <property type="entry name" value="RluA_PseudoU_synthase"/>
</dbReference>
<protein>
    <recommendedName>
        <fullName evidence="6">tRNA pseudouridine synthase C</fullName>
        <ecNumber evidence="5">5.4.99.26</ecNumber>
    </recommendedName>
    <alternativeName>
        <fullName evidence="8">tRNA pseudouridine(65) synthase</fullName>
    </alternativeName>
    <alternativeName>
        <fullName evidence="9">tRNA pseudouridylate synthase C</fullName>
    </alternativeName>
    <alternativeName>
        <fullName evidence="7">tRNA-uridine isomerase C</fullName>
    </alternativeName>
</protein>
<sequence>MLTVLYRDDYLIAIDKPSGLLVHRSEIDRRETRFAVQLLRDQIGRQVFPVHRLDRGTSGVLLFALDAATARLLNDGFATRQPGKTYLAVVRGHPADSGDIDHAITRQPDEREYVHGDAQLNAQPAFTRYRTLARCELPFAVERYPQSRYALVELQPETGRRHQLRRHLKHIAHPIIGDATHGKGVHNRFFQQQFNVGRMLLHAVELRLPHPVTGEALCLTAPLTGDFARLIGELGWRAALPAAWLGETAAGRDPAN</sequence>
<keyword evidence="12" id="KW-1185">Reference proteome</keyword>
<name>A0ABV7RGB1_9NEIS</name>
<dbReference type="InterPro" id="IPR006145">
    <property type="entry name" value="PsdUridine_synth_RsuA/RluA"/>
</dbReference>
<organism evidence="11 12">
    <name type="scientific">Vogesella facilis</name>
    <dbReference type="NCBI Taxonomy" id="1655232"/>
    <lineage>
        <taxon>Bacteria</taxon>
        <taxon>Pseudomonadati</taxon>
        <taxon>Pseudomonadota</taxon>
        <taxon>Betaproteobacteria</taxon>
        <taxon>Neisseriales</taxon>
        <taxon>Chromobacteriaceae</taxon>
        <taxon>Vogesella</taxon>
    </lineage>
</organism>
<evidence type="ECO:0000256" key="4">
    <source>
        <dbReference type="ARBA" id="ARBA00037670"/>
    </source>
</evidence>
<dbReference type="Proteomes" id="UP001595741">
    <property type="component" value="Unassembled WGS sequence"/>
</dbReference>
<evidence type="ECO:0000256" key="7">
    <source>
        <dbReference type="ARBA" id="ARBA00041803"/>
    </source>
</evidence>
<accession>A0ABV7RGB1</accession>
<comment type="function">
    <text evidence="4">Responsible for synthesis of pseudouridine from uracil-65 in transfer RNAs.</text>
</comment>
<evidence type="ECO:0000256" key="3">
    <source>
        <dbReference type="ARBA" id="ARBA00036607"/>
    </source>
</evidence>
<dbReference type="InterPro" id="IPR006224">
    <property type="entry name" value="PsdUridine_synth_RluA-like_CS"/>
</dbReference>
<evidence type="ECO:0000256" key="6">
    <source>
        <dbReference type="ARBA" id="ARBA00040675"/>
    </source>
</evidence>
<dbReference type="InterPro" id="IPR020103">
    <property type="entry name" value="PsdUridine_synth_cat_dom_sf"/>
</dbReference>
<gene>
    <name evidence="11" type="ORF">ACFOLG_09095</name>
</gene>
<evidence type="ECO:0000256" key="9">
    <source>
        <dbReference type="ARBA" id="ARBA00043049"/>
    </source>
</evidence>
<evidence type="ECO:0000259" key="10">
    <source>
        <dbReference type="Pfam" id="PF00849"/>
    </source>
</evidence>
<feature type="domain" description="Pseudouridine synthase RsuA/RluA-like" evidence="10">
    <location>
        <begin position="11"/>
        <end position="170"/>
    </location>
</feature>
<evidence type="ECO:0000256" key="8">
    <source>
        <dbReference type="ARBA" id="ARBA00041975"/>
    </source>
</evidence>
<evidence type="ECO:0000256" key="2">
    <source>
        <dbReference type="ARBA" id="ARBA00023235"/>
    </source>
</evidence>